<evidence type="ECO:0000313" key="3">
    <source>
        <dbReference type="Proteomes" id="UP000424468"/>
    </source>
</evidence>
<dbReference type="EMBL" id="CP046276">
    <property type="protein sequence ID" value="QGS52080.1"/>
    <property type="molecule type" value="Genomic_DNA"/>
</dbReference>
<accession>A0A6I6C793</accession>
<evidence type="ECO:0000256" key="1">
    <source>
        <dbReference type="SAM" id="SignalP"/>
    </source>
</evidence>
<keyword evidence="1" id="KW-0732">Signal</keyword>
<dbReference type="AlphaFoldDB" id="A0A6I6C793"/>
<gene>
    <name evidence="2" type="ORF">STABA_v1c07240</name>
</gene>
<evidence type="ECO:0000313" key="2">
    <source>
        <dbReference type="EMBL" id="QGS52080.1"/>
    </source>
</evidence>
<name>A0A6I6C793_9MOLU</name>
<keyword evidence="3" id="KW-1185">Reference proteome</keyword>
<dbReference type="KEGG" id="stab:STABA_v1c07240"/>
<protein>
    <recommendedName>
        <fullName evidence="4">MOLPALP family lipoprotein</fullName>
    </recommendedName>
</protein>
<feature type="signal peptide" evidence="1">
    <location>
        <begin position="1"/>
        <end position="19"/>
    </location>
</feature>
<organism evidence="2 3">
    <name type="scientific">Spiroplasma tabanidicola</name>
    <dbReference type="NCBI Taxonomy" id="324079"/>
    <lineage>
        <taxon>Bacteria</taxon>
        <taxon>Bacillati</taxon>
        <taxon>Mycoplasmatota</taxon>
        <taxon>Mollicutes</taxon>
        <taxon>Entomoplasmatales</taxon>
        <taxon>Spiroplasmataceae</taxon>
        <taxon>Spiroplasma</taxon>
    </lineage>
</organism>
<dbReference type="OrthoDB" id="387656at2"/>
<reference evidence="2 3" key="1">
    <citation type="submission" date="2019-11" db="EMBL/GenBank/DDBJ databases">
        <title>Complete genome sequence of Spiroplasma tabanidicola TAUS-1 (DSM 22603).</title>
        <authorList>
            <person name="Huang C.-T."/>
            <person name="Lin Y.-C."/>
            <person name="Kuo C.-H."/>
        </authorList>
    </citation>
    <scope>NUCLEOTIDE SEQUENCE [LARGE SCALE GENOMIC DNA]</scope>
    <source>
        <strain evidence="2 3">TAUS-1</strain>
    </source>
</reference>
<sequence>MKKLLAVLCSLSISSTLFSVTSCSLVNYEKQYVKNKVNSLVDIASLASRSAILNDVEGIDVDYLNTFIGNKKIKDLEPNFSASDQASTSSVVNSVFDKTLDRSYYENLASNSEYNLSSKTSPNSYADSIVDNGLLILSTIKSSGGIKPSLGGVIEGLIPQLSSIFGNLKNEFNIDKNWSDSLSQLAPYAQQLINDLDKTNLISTICRLLFNINFINDKKVDDSVIDNLTPMILGTNSEKVTNIPFIIEDYINNVMFKDFKGQYKDKFNETHKIDLTLKVVQQSALRKLNRFLYNLSGNEDNNLKAELSLDDYLPIDNSSWFRNNLAQSLGYIIKNTDKLNYASILENINDIFYILSSLIINIGLFDFEQINNDLSTNISEEHLFEKQRTNKEVFKELNDQSNQNHLVISFNSELEKQNGIITNNIKTKRKFSIYSFLKNISLAINPNADKGRDMQRILFLLLYSNSPTKQDYLIPENLGLLDVLSLGSDKLEQEVTGTDSLLNGVIQALGFKLFDILKDISLPEFLKNIGALAASRLFGITGDSIVNDRSIMGLSSLLKLINSFTDTGISISDESTNKLQNGFQALWNKDSNVLTELTGWKINNKSLNFVNIFSMEITSGLYLNTILKIFSEIYNENSEARSKYNSEKEKNQQGNVSDGIKKFASSATNKFKVYFNNKINSDEGLVKDLKGTSGNSSGEYNTLTTALSLMKYNGLALRDDDYKNNNLSFAGYKGLMYALGYKEGVNEFKDNSILKAAEIIFDDNHFENIMTNTLDDFKFLSNTKKEYIKDKIEPLIDSKNFVSKLLTYSEIDNKNILGTISFEISYTPINKNIYKYQITLMENSKMENWKISEVKKIA</sequence>
<dbReference type="PROSITE" id="PS51257">
    <property type="entry name" value="PROKAR_LIPOPROTEIN"/>
    <property type="match status" value="1"/>
</dbReference>
<proteinExistence type="predicted"/>
<dbReference type="Proteomes" id="UP000424468">
    <property type="component" value="Chromosome"/>
</dbReference>
<evidence type="ECO:0008006" key="4">
    <source>
        <dbReference type="Google" id="ProtNLM"/>
    </source>
</evidence>
<feature type="chain" id="PRO_5026076515" description="MOLPALP family lipoprotein" evidence="1">
    <location>
        <begin position="20"/>
        <end position="858"/>
    </location>
</feature>
<dbReference type="RefSeq" id="WP_156006680.1">
    <property type="nucleotide sequence ID" value="NZ_CP046276.1"/>
</dbReference>